<dbReference type="AlphaFoldDB" id="E0XNX3"/>
<dbReference type="EMBL" id="GU474688">
    <property type="protein sequence ID" value="ADM24744.1"/>
    <property type="molecule type" value="Genomic_DNA"/>
</dbReference>
<keyword evidence="1" id="KW-0371">Homeobox</keyword>
<evidence type="ECO:0000313" key="1">
    <source>
        <dbReference type="EMBL" id="ADM24744.1"/>
    </source>
</evidence>
<protein>
    <submittedName>
        <fullName evidence="1">Homeodomain transcription factor HD2</fullName>
    </submittedName>
</protein>
<organism evidence="1">
    <name type="scientific">Sporobolomyces johnsonii</name>
    <dbReference type="NCBI Taxonomy" id="5002"/>
    <lineage>
        <taxon>Eukaryota</taxon>
        <taxon>Fungi</taxon>
        <taxon>Dikarya</taxon>
        <taxon>Basidiomycota</taxon>
        <taxon>Pucciniomycotina</taxon>
        <taxon>Microbotryomycetes</taxon>
        <taxon>Sporidiobolales</taxon>
        <taxon>Sporidiobolaceae</taxon>
        <taxon>Sporobolomyces</taxon>
    </lineage>
</organism>
<name>E0XNX3_9BASI</name>
<sequence>METESHAQMAAAAAVVLDHPQLARLLHDSGAIPQLEFSPLILPSTNHTLQGDLLRQGCSASTVEGLVKLYEVAEVRLAEQLRWSFSDALAQLAGSMDQAEAEIFELYAGSLRERFTRGYLSKAAECRQHIDAQVSAAKVRYSASTA</sequence>
<dbReference type="GO" id="GO:0003677">
    <property type="term" value="F:DNA binding"/>
    <property type="evidence" value="ECO:0007669"/>
    <property type="project" value="UniProtKB-KW"/>
</dbReference>
<feature type="non-terminal residue" evidence="1">
    <location>
        <position position="146"/>
    </location>
</feature>
<proteinExistence type="predicted"/>
<gene>
    <name evidence="1" type="primary">HD2</name>
</gene>
<reference evidence="1" key="1">
    <citation type="journal article" date="2010" name="PLoS Genet.">
        <title>A deviation from the bipolar-tetrapolar mating paradigm in an early diverged basidiomycete.</title>
        <authorList>
            <person name="Coelho M.A."/>
            <person name="Sampaio J.P."/>
            <person name="Goncalves P."/>
        </authorList>
    </citation>
    <scope>NUCLEOTIDE SEQUENCE</scope>
    <source>
        <strain evidence="1">CBS 4209</strain>
    </source>
</reference>
<accession>E0XNX3</accession>